<feature type="compositionally biased region" description="Polar residues" evidence="1">
    <location>
        <begin position="1"/>
        <end position="11"/>
    </location>
</feature>
<evidence type="ECO:0000313" key="2">
    <source>
        <dbReference type="EMBL" id="MCI91369.1"/>
    </source>
</evidence>
<proteinExistence type="predicted"/>
<feature type="non-terminal residue" evidence="2">
    <location>
        <position position="1"/>
    </location>
</feature>
<feature type="region of interest" description="Disordered" evidence="1">
    <location>
        <begin position="1"/>
        <end position="24"/>
    </location>
</feature>
<protein>
    <submittedName>
        <fullName evidence="2">Uncharacterized protein</fullName>
    </submittedName>
</protein>
<sequence>GVRTSGASRSGTAGEALPAAGPYV</sequence>
<dbReference type="Proteomes" id="UP000265520">
    <property type="component" value="Unassembled WGS sequence"/>
</dbReference>
<dbReference type="AlphaFoldDB" id="A0A392VV79"/>
<dbReference type="EMBL" id="LXQA011269999">
    <property type="protein sequence ID" value="MCI91369.1"/>
    <property type="molecule type" value="Genomic_DNA"/>
</dbReference>
<organism evidence="2 3">
    <name type="scientific">Trifolium medium</name>
    <dbReference type="NCBI Taxonomy" id="97028"/>
    <lineage>
        <taxon>Eukaryota</taxon>
        <taxon>Viridiplantae</taxon>
        <taxon>Streptophyta</taxon>
        <taxon>Embryophyta</taxon>
        <taxon>Tracheophyta</taxon>
        <taxon>Spermatophyta</taxon>
        <taxon>Magnoliopsida</taxon>
        <taxon>eudicotyledons</taxon>
        <taxon>Gunneridae</taxon>
        <taxon>Pentapetalae</taxon>
        <taxon>rosids</taxon>
        <taxon>fabids</taxon>
        <taxon>Fabales</taxon>
        <taxon>Fabaceae</taxon>
        <taxon>Papilionoideae</taxon>
        <taxon>50 kb inversion clade</taxon>
        <taxon>NPAAA clade</taxon>
        <taxon>Hologalegina</taxon>
        <taxon>IRL clade</taxon>
        <taxon>Trifolieae</taxon>
        <taxon>Trifolium</taxon>
    </lineage>
</organism>
<evidence type="ECO:0000256" key="1">
    <source>
        <dbReference type="SAM" id="MobiDB-lite"/>
    </source>
</evidence>
<reference evidence="2 3" key="1">
    <citation type="journal article" date="2018" name="Front. Plant Sci.">
        <title>Red Clover (Trifolium pratense) and Zigzag Clover (T. medium) - A Picture of Genomic Similarities and Differences.</title>
        <authorList>
            <person name="Dluhosova J."/>
            <person name="Istvanek J."/>
            <person name="Nedelnik J."/>
            <person name="Repkova J."/>
        </authorList>
    </citation>
    <scope>NUCLEOTIDE SEQUENCE [LARGE SCALE GENOMIC DNA]</scope>
    <source>
        <strain evidence="3">cv. 10/8</strain>
        <tissue evidence="2">Leaf</tissue>
    </source>
</reference>
<keyword evidence="3" id="KW-1185">Reference proteome</keyword>
<comment type="caution">
    <text evidence="2">The sequence shown here is derived from an EMBL/GenBank/DDBJ whole genome shotgun (WGS) entry which is preliminary data.</text>
</comment>
<name>A0A392VV79_9FABA</name>
<accession>A0A392VV79</accession>
<evidence type="ECO:0000313" key="3">
    <source>
        <dbReference type="Proteomes" id="UP000265520"/>
    </source>
</evidence>